<accession>A0A1G8TUQ1</accession>
<evidence type="ECO:0000256" key="1">
    <source>
        <dbReference type="SAM" id="Phobius"/>
    </source>
</evidence>
<feature type="transmembrane region" description="Helical" evidence="1">
    <location>
        <begin position="7"/>
        <end position="27"/>
    </location>
</feature>
<name>A0A1G8TUQ1_9RHOB</name>
<feature type="non-terminal residue" evidence="2">
    <location>
        <position position="100"/>
    </location>
</feature>
<keyword evidence="1" id="KW-0812">Transmembrane</keyword>
<keyword evidence="1" id="KW-0472">Membrane</keyword>
<dbReference type="Gene3D" id="1.20.210.10">
    <property type="entry name" value="Cytochrome c oxidase-like, subunit I domain"/>
    <property type="match status" value="1"/>
</dbReference>
<proteinExistence type="predicted"/>
<dbReference type="RefSeq" id="WP_217629261.1">
    <property type="nucleotide sequence ID" value="NZ_FNEB01000032.1"/>
</dbReference>
<evidence type="ECO:0008006" key="4">
    <source>
        <dbReference type="Google" id="ProtNLM"/>
    </source>
</evidence>
<feature type="transmembrane region" description="Helical" evidence="1">
    <location>
        <begin position="39"/>
        <end position="58"/>
    </location>
</feature>
<dbReference type="AlphaFoldDB" id="A0A1G8TUQ1"/>
<protein>
    <recommendedName>
        <fullName evidence="4">Cytochrome C and Quinol oxidase polypeptide I</fullName>
    </recommendedName>
</protein>
<feature type="transmembrane region" description="Helical" evidence="1">
    <location>
        <begin position="70"/>
        <end position="90"/>
    </location>
</feature>
<reference evidence="2 3" key="1">
    <citation type="submission" date="2016-10" db="EMBL/GenBank/DDBJ databases">
        <authorList>
            <person name="de Groot N.N."/>
        </authorList>
    </citation>
    <scope>NUCLEOTIDE SEQUENCE [LARGE SCALE GENOMIC DNA]</scope>
    <source>
        <strain evidence="2 3">DSM 28010</strain>
    </source>
</reference>
<dbReference type="Proteomes" id="UP000199340">
    <property type="component" value="Unassembled WGS sequence"/>
</dbReference>
<evidence type="ECO:0000313" key="2">
    <source>
        <dbReference type="EMBL" id="SDJ44460.1"/>
    </source>
</evidence>
<dbReference type="STRING" id="490829.SAMN05421850_1324"/>
<sequence>MTVSRNFMLVGTCFLVVGIAFGIHMGASGRHDFAPLHAHLNLLGFVLPMVFALAYRTFPDMGQSKLARIHFWLHIVPTAALLLMLFLLLSGRITEAGMAP</sequence>
<keyword evidence="3" id="KW-1185">Reference proteome</keyword>
<organism evidence="2 3">
    <name type="scientific">Lutimaribacter saemankumensis</name>
    <dbReference type="NCBI Taxonomy" id="490829"/>
    <lineage>
        <taxon>Bacteria</taxon>
        <taxon>Pseudomonadati</taxon>
        <taxon>Pseudomonadota</taxon>
        <taxon>Alphaproteobacteria</taxon>
        <taxon>Rhodobacterales</taxon>
        <taxon>Roseobacteraceae</taxon>
        <taxon>Lutimaribacter</taxon>
    </lineage>
</organism>
<gene>
    <name evidence="2" type="ORF">SAMN05421850_1324</name>
</gene>
<evidence type="ECO:0000313" key="3">
    <source>
        <dbReference type="Proteomes" id="UP000199340"/>
    </source>
</evidence>
<keyword evidence="1" id="KW-1133">Transmembrane helix</keyword>
<dbReference type="InterPro" id="IPR036927">
    <property type="entry name" value="Cyt_c_oxase-like_su1_sf"/>
</dbReference>
<dbReference type="EMBL" id="FNEB01000032">
    <property type="protein sequence ID" value="SDJ44460.1"/>
    <property type="molecule type" value="Genomic_DNA"/>
</dbReference>